<evidence type="ECO:0000313" key="1">
    <source>
        <dbReference type="EMBL" id="KAJ8424463.1"/>
    </source>
</evidence>
<gene>
    <name evidence="1" type="ORF">Cgig2_009780</name>
</gene>
<sequence>MDDGKLSRADFAYFVSIRLSFISCRCEGNLVMEYYYADQFTRQFDFHQDVSADLNLDNLPDPEIMLRYHHVLTRYGTGSQVLHPRQCNLLERNTTRAFCEWWSKMFICFACDPHVNDSKRKRSDLFDMNISKNEGKRASKPKLKIVPSRKPLESFVPPMDDDSSRLKIPRIDVIIPATLNSAIRFESIVPLPYDKLPIGVGEPSIEKVIELPSEGDFDSLYATILQRGVDVTPIESKVEGLIKQACDFKDLTQSYSSQTFAEEHDNCRMEVHEELLKELQLLEDQKKDLSSKAAANEYLLQEVGREVIGLHGQIDIHKATEVMDAASKASLEKAEAYIKEYSKM</sequence>
<dbReference type="EMBL" id="JAKOGI010001674">
    <property type="protein sequence ID" value="KAJ8424463.1"/>
    <property type="molecule type" value="Genomic_DNA"/>
</dbReference>
<proteinExistence type="predicted"/>
<comment type="caution">
    <text evidence="1">The sequence shown here is derived from an EMBL/GenBank/DDBJ whole genome shotgun (WGS) entry which is preliminary data.</text>
</comment>
<evidence type="ECO:0000313" key="2">
    <source>
        <dbReference type="Proteomes" id="UP001153076"/>
    </source>
</evidence>
<keyword evidence="2" id="KW-1185">Reference proteome</keyword>
<name>A0A9Q1GTU1_9CARY</name>
<protein>
    <submittedName>
        <fullName evidence="1">Uncharacterized protein</fullName>
    </submittedName>
</protein>
<reference evidence="1" key="1">
    <citation type="submission" date="2022-04" db="EMBL/GenBank/DDBJ databases">
        <title>Carnegiea gigantea Genome sequencing and assembly v2.</title>
        <authorList>
            <person name="Copetti D."/>
            <person name="Sanderson M.J."/>
            <person name="Burquez A."/>
            <person name="Wojciechowski M.F."/>
        </authorList>
    </citation>
    <scope>NUCLEOTIDE SEQUENCE</scope>
    <source>
        <strain evidence="1">SGP5-SGP5p</strain>
        <tissue evidence="1">Aerial part</tissue>
    </source>
</reference>
<dbReference type="Proteomes" id="UP001153076">
    <property type="component" value="Unassembled WGS sequence"/>
</dbReference>
<organism evidence="1 2">
    <name type="scientific">Carnegiea gigantea</name>
    <dbReference type="NCBI Taxonomy" id="171969"/>
    <lineage>
        <taxon>Eukaryota</taxon>
        <taxon>Viridiplantae</taxon>
        <taxon>Streptophyta</taxon>
        <taxon>Embryophyta</taxon>
        <taxon>Tracheophyta</taxon>
        <taxon>Spermatophyta</taxon>
        <taxon>Magnoliopsida</taxon>
        <taxon>eudicotyledons</taxon>
        <taxon>Gunneridae</taxon>
        <taxon>Pentapetalae</taxon>
        <taxon>Caryophyllales</taxon>
        <taxon>Cactineae</taxon>
        <taxon>Cactaceae</taxon>
        <taxon>Cactoideae</taxon>
        <taxon>Echinocereeae</taxon>
        <taxon>Carnegiea</taxon>
    </lineage>
</organism>
<dbReference type="AlphaFoldDB" id="A0A9Q1GTU1"/>
<accession>A0A9Q1GTU1</accession>